<evidence type="ECO:0000256" key="4">
    <source>
        <dbReference type="SAM" id="MobiDB-lite"/>
    </source>
</evidence>
<dbReference type="GO" id="GO:0008168">
    <property type="term" value="F:methyltransferase activity"/>
    <property type="evidence" value="ECO:0007669"/>
    <property type="project" value="UniProtKB-KW"/>
</dbReference>
<dbReference type="InterPro" id="IPR036986">
    <property type="entry name" value="S4_RNA-bd_sf"/>
</dbReference>
<gene>
    <name evidence="7" type="ORF">DZC30_14135</name>
</gene>
<dbReference type="InterPro" id="IPR002877">
    <property type="entry name" value="RNA_MeTrfase_FtsJ_dom"/>
</dbReference>
<comment type="caution">
    <text evidence="7">The sequence shown here is derived from an EMBL/GenBank/DDBJ whole genome shotgun (WGS) entry which is preliminary data.</text>
</comment>
<dbReference type="InterPro" id="IPR029063">
    <property type="entry name" value="SAM-dependent_MTases_sf"/>
</dbReference>
<dbReference type="GO" id="GO:0032259">
    <property type="term" value="P:methylation"/>
    <property type="evidence" value="ECO:0007669"/>
    <property type="project" value="UniProtKB-KW"/>
</dbReference>
<feature type="region of interest" description="Disordered" evidence="4">
    <location>
        <begin position="364"/>
        <end position="395"/>
    </location>
</feature>
<dbReference type="Pfam" id="PF01479">
    <property type="entry name" value="S4"/>
    <property type="match status" value="1"/>
</dbReference>
<dbReference type="Proteomes" id="UP000261948">
    <property type="component" value="Unassembled WGS sequence"/>
</dbReference>
<keyword evidence="7" id="KW-0489">Methyltransferase</keyword>
<dbReference type="Gene3D" id="3.10.290.10">
    <property type="entry name" value="RNA-binding S4 domain"/>
    <property type="match status" value="1"/>
</dbReference>
<dbReference type="Gene3D" id="3.40.50.150">
    <property type="entry name" value="Vaccinia Virus protein VP39"/>
    <property type="match status" value="2"/>
</dbReference>
<dbReference type="GO" id="GO:0003723">
    <property type="term" value="F:RNA binding"/>
    <property type="evidence" value="ECO:0007669"/>
    <property type="project" value="UniProtKB-KW"/>
</dbReference>
<keyword evidence="1 3" id="KW-0694">RNA-binding</keyword>
<dbReference type="InterPro" id="IPR047048">
    <property type="entry name" value="TlyA"/>
</dbReference>
<accession>A0A373FJU8</accession>
<organism evidence="7 8">
    <name type="scientific">Comamonas testosteroni</name>
    <name type="common">Pseudomonas testosteroni</name>
    <dbReference type="NCBI Taxonomy" id="285"/>
    <lineage>
        <taxon>Bacteria</taxon>
        <taxon>Pseudomonadati</taxon>
        <taxon>Pseudomonadota</taxon>
        <taxon>Betaproteobacteria</taxon>
        <taxon>Burkholderiales</taxon>
        <taxon>Comamonadaceae</taxon>
        <taxon>Comamonas</taxon>
    </lineage>
</organism>
<evidence type="ECO:0000259" key="6">
    <source>
        <dbReference type="Pfam" id="PF01728"/>
    </source>
</evidence>
<protein>
    <submittedName>
        <fullName evidence="7">TlyA family RNA methyltransferase</fullName>
    </submittedName>
</protein>
<name>A0A373FJU8_COMTE</name>
<keyword evidence="8" id="KW-1185">Reference proteome</keyword>
<evidence type="ECO:0000256" key="1">
    <source>
        <dbReference type="ARBA" id="ARBA00022884"/>
    </source>
</evidence>
<feature type="domain" description="RNA-binding S4" evidence="5">
    <location>
        <begin position="1"/>
        <end position="26"/>
    </location>
</feature>
<sequence length="395" mass="42786">MRADVFLVEAGHASTRSQAQRLIASGVEWRLTPLAPWKKVVKNGDDIPAGAELQLLDAAEAKYISRGGLKLEGALAATGVDVKGLRCLDVGQSTGGFTDCLLQAGAAQVIGVDVGHSQLHERLRADERVVCVESFNARTLTPESLEKACDEALCDVIEEEEDNDTQPVAPYAWMRNGGQVDEDYDDSDDAKEQDVENFKAERAAKAKARAEGSAPVELRRRAGTENIDITPAFDFVTGDVSFISLTLVLPAVVQVLKPRGHLLMLVKPQFELQPGQIGKGGIVRDTALYAEVEQRIRSCLGDLGLSVKQWLDSPIEGGDGNHEFFVLAQQGAQIKAPVAPADTESAKPVVKTAKRVLRSDIKAQRAKQELYEDPEAASFGQPGPARGKQKKRNER</sequence>
<keyword evidence="7" id="KW-0808">Transferase</keyword>
<feature type="domain" description="Ribosomal RNA methyltransferase FtsJ" evidence="6">
    <location>
        <begin position="223"/>
        <end position="328"/>
    </location>
</feature>
<dbReference type="PANTHER" id="PTHR32319">
    <property type="entry name" value="BACTERIAL HEMOLYSIN-LIKE PROTEIN"/>
    <property type="match status" value="1"/>
</dbReference>
<reference evidence="7 8" key="1">
    <citation type="submission" date="2018-08" db="EMBL/GenBank/DDBJ databases">
        <title>Comamonas testosteroni strain SWCO2.</title>
        <authorList>
            <person name="Jiang N."/>
            <person name="Zhang X.Z."/>
        </authorList>
    </citation>
    <scope>NUCLEOTIDE SEQUENCE [LARGE SCALE GENOMIC DNA]</scope>
    <source>
        <strain evidence="7 8">SWCO2</strain>
    </source>
</reference>
<comment type="similarity">
    <text evidence="2">Belongs to the TlyA family.</text>
</comment>
<dbReference type="EMBL" id="QURR01000017">
    <property type="protein sequence ID" value="RGE43802.1"/>
    <property type="molecule type" value="Genomic_DNA"/>
</dbReference>
<dbReference type="PROSITE" id="PS50889">
    <property type="entry name" value="S4"/>
    <property type="match status" value="1"/>
</dbReference>
<evidence type="ECO:0000259" key="5">
    <source>
        <dbReference type="Pfam" id="PF01479"/>
    </source>
</evidence>
<proteinExistence type="inferred from homology"/>
<dbReference type="OrthoDB" id="9784736at2"/>
<dbReference type="CDD" id="cd00165">
    <property type="entry name" value="S4"/>
    <property type="match status" value="1"/>
</dbReference>
<evidence type="ECO:0000256" key="3">
    <source>
        <dbReference type="PROSITE-ProRule" id="PRU00182"/>
    </source>
</evidence>
<dbReference type="PANTHER" id="PTHR32319:SF0">
    <property type="entry name" value="BACTERIAL HEMOLYSIN-LIKE PROTEIN"/>
    <property type="match status" value="1"/>
</dbReference>
<dbReference type="AlphaFoldDB" id="A0A373FJU8"/>
<dbReference type="Pfam" id="PF01728">
    <property type="entry name" value="FtsJ"/>
    <property type="match status" value="2"/>
</dbReference>
<evidence type="ECO:0000313" key="7">
    <source>
        <dbReference type="EMBL" id="RGE43802.1"/>
    </source>
</evidence>
<feature type="domain" description="Ribosomal RNA methyltransferase FtsJ" evidence="6">
    <location>
        <begin position="63"/>
        <end position="157"/>
    </location>
</feature>
<dbReference type="SUPFAM" id="SSF53335">
    <property type="entry name" value="S-adenosyl-L-methionine-dependent methyltransferases"/>
    <property type="match status" value="1"/>
</dbReference>
<dbReference type="InterPro" id="IPR002942">
    <property type="entry name" value="S4_RNA-bd"/>
</dbReference>
<evidence type="ECO:0000256" key="2">
    <source>
        <dbReference type="ARBA" id="ARBA00029460"/>
    </source>
</evidence>
<evidence type="ECO:0000313" key="8">
    <source>
        <dbReference type="Proteomes" id="UP000261948"/>
    </source>
</evidence>